<accession>A0ABT4SSY7</accession>
<dbReference type="RefSeq" id="WP_271275462.1">
    <property type="nucleotide sequence ID" value="NZ_BAABFD010000003.1"/>
</dbReference>
<keyword evidence="2" id="KW-1185">Reference proteome</keyword>
<dbReference type="Proteomes" id="UP001212498">
    <property type="component" value="Unassembled WGS sequence"/>
</dbReference>
<sequence length="102" mass="11185">MKITLDTKFMGSSGMITLRDAVGQLRAQDLACTVAGDKVGAKARMFAECVERGFTPLRSEIMAACYMAERDAVTESFERGLITRGELEQTQLALSRRFLGST</sequence>
<comment type="caution">
    <text evidence="1">The sequence shown here is derived from an EMBL/GenBank/DDBJ whole genome shotgun (WGS) entry which is preliminary data.</text>
</comment>
<dbReference type="EMBL" id="JAPNUD010000010">
    <property type="protein sequence ID" value="MDA0640150.1"/>
    <property type="molecule type" value="Genomic_DNA"/>
</dbReference>
<name>A0ABT4SSY7_9ACTN</name>
<protein>
    <submittedName>
        <fullName evidence="1">Uncharacterized protein</fullName>
    </submittedName>
</protein>
<gene>
    <name evidence="1" type="ORF">OUY24_05930</name>
</gene>
<organism evidence="1 2">
    <name type="scientific">Nonomuraea ferruginea</name>
    <dbReference type="NCBI Taxonomy" id="46174"/>
    <lineage>
        <taxon>Bacteria</taxon>
        <taxon>Bacillati</taxon>
        <taxon>Actinomycetota</taxon>
        <taxon>Actinomycetes</taxon>
        <taxon>Streptosporangiales</taxon>
        <taxon>Streptosporangiaceae</taxon>
        <taxon>Nonomuraea</taxon>
    </lineage>
</organism>
<evidence type="ECO:0000313" key="2">
    <source>
        <dbReference type="Proteomes" id="UP001212498"/>
    </source>
</evidence>
<reference evidence="1 2" key="1">
    <citation type="submission" date="2022-11" db="EMBL/GenBank/DDBJ databases">
        <title>Nonomuraea corallina sp. nov., a new species of the genus Nonomuraea isolated from sea side sediment in Thai sea.</title>
        <authorList>
            <person name="Ngamcharungchit C."/>
            <person name="Matsumoto A."/>
            <person name="Suriyachadkun C."/>
            <person name="Panbangred W."/>
            <person name="Inahashi Y."/>
            <person name="Intra B."/>
        </authorList>
    </citation>
    <scope>NUCLEOTIDE SEQUENCE [LARGE SCALE GENOMIC DNA]</scope>
    <source>
        <strain evidence="1 2">DSM 43553</strain>
    </source>
</reference>
<proteinExistence type="predicted"/>
<evidence type="ECO:0000313" key="1">
    <source>
        <dbReference type="EMBL" id="MDA0640150.1"/>
    </source>
</evidence>